<keyword evidence="2" id="KW-1185">Reference proteome</keyword>
<accession>A0A3P7FC88</accession>
<evidence type="ECO:0000313" key="2">
    <source>
        <dbReference type="Proteomes" id="UP000270924"/>
    </source>
</evidence>
<dbReference type="EMBL" id="UYWW01000342">
    <property type="protein sequence ID" value="VDM08192.1"/>
    <property type="molecule type" value="Genomic_DNA"/>
</dbReference>
<proteinExistence type="predicted"/>
<gene>
    <name evidence="1" type="ORF">WBA_LOCUS1578</name>
</gene>
<dbReference type="Proteomes" id="UP000270924">
    <property type="component" value="Unassembled WGS sequence"/>
</dbReference>
<dbReference type="AlphaFoldDB" id="A0A3P7FC88"/>
<reference evidence="1 2" key="1">
    <citation type="submission" date="2018-11" db="EMBL/GenBank/DDBJ databases">
        <authorList>
            <consortium name="Pathogen Informatics"/>
        </authorList>
    </citation>
    <scope>NUCLEOTIDE SEQUENCE [LARGE SCALE GENOMIC DNA]</scope>
</reference>
<evidence type="ECO:0000313" key="1">
    <source>
        <dbReference type="EMBL" id="VDM08192.1"/>
    </source>
</evidence>
<organism evidence="1 2">
    <name type="scientific">Wuchereria bancrofti</name>
    <dbReference type="NCBI Taxonomy" id="6293"/>
    <lineage>
        <taxon>Eukaryota</taxon>
        <taxon>Metazoa</taxon>
        <taxon>Ecdysozoa</taxon>
        <taxon>Nematoda</taxon>
        <taxon>Chromadorea</taxon>
        <taxon>Rhabditida</taxon>
        <taxon>Spirurina</taxon>
        <taxon>Spiruromorpha</taxon>
        <taxon>Filarioidea</taxon>
        <taxon>Onchocercidae</taxon>
        <taxon>Wuchereria</taxon>
    </lineage>
</organism>
<name>A0A3P7FC88_WUCBA</name>
<protein>
    <submittedName>
        <fullName evidence="1">Uncharacterized protein</fullName>
    </submittedName>
</protein>
<sequence>MARISQLSGERGCIYDGCASRTKICEGFYSQIDTNVFVAEETNAG</sequence>
<dbReference type="InParanoid" id="A0A3P7FC88"/>